<feature type="transmembrane region" description="Helical" evidence="1">
    <location>
        <begin position="20"/>
        <end position="39"/>
    </location>
</feature>
<protein>
    <submittedName>
        <fullName evidence="2">Uncharacterized protein</fullName>
    </submittedName>
</protein>
<evidence type="ECO:0000313" key="3">
    <source>
        <dbReference type="Proteomes" id="UP001303946"/>
    </source>
</evidence>
<keyword evidence="1" id="KW-0812">Transmembrane</keyword>
<keyword evidence="1" id="KW-0472">Membrane</keyword>
<sequence>MTDKQRHRHHHAPHGFLPNWALVMFAAGAILVATLARTLI</sequence>
<keyword evidence="3" id="KW-1185">Reference proteome</keyword>
<reference evidence="2 3" key="1">
    <citation type="submission" date="2023-10" db="EMBL/GenBank/DDBJ databases">
        <title>Bacteria for the degradation of biodegradable plastic PBAT(Polybutylene adipate terephthalate).</title>
        <authorList>
            <person name="Weon H.-Y."/>
            <person name="Yeon J."/>
        </authorList>
    </citation>
    <scope>NUCLEOTIDE SEQUENCE [LARGE SCALE GENOMIC DNA]</scope>
    <source>
        <strain evidence="2 3">SBD 7-3</strain>
    </source>
</reference>
<dbReference type="RefSeq" id="WP_296726320.1">
    <property type="nucleotide sequence ID" value="NZ_CP136336.1"/>
</dbReference>
<keyword evidence="1" id="KW-1133">Transmembrane helix</keyword>
<dbReference type="Proteomes" id="UP001303946">
    <property type="component" value="Chromosome"/>
</dbReference>
<dbReference type="EMBL" id="CP136336">
    <property type="protein sequence ID" value="WOB07938.1"/>
    <property type="molecule type" value="Genomic_DNA"/>
</dbReference>
<accession>A0ABZ0CSG8</accession>
<proteinExistence type="predicted"/>
<gene>
    <name evidence="2" type="ORF">RXV79_23925</name>
</gene>
<evidence type="ECO:0000256" key="1">
    <source>
        <dbReference type="SAM" id="Phobius"/>
    </source>
</evidence>
<organism evidence="2 3">
    <name type="scientific">Piscinibacter gummiphilus</name>
    <dbReference type="NCBI Taxonomy" id="946333"/>
    <lineage>
        <taxon>Bacteria</taxon>
        <taxon>Pseudomonadati</taxon>
        <taxon>Pseudomonadota</taxon>
        <taxon>Betaproteobacteria</taxon>
        <taxon>Burkholderiales</taxon>
        <taxon>Sphaerotilaceae</taxon>
        <taxon>Piscinibacter</taxon>
    </lineage>
</organism>
<evidence type="ECO:0000313" key="2">
    <source>
        <dbReference type="EMBL" id="WOB07938.1"/>
    </source>
</evidence>
<name>A0ABZ0CSG8_9BURK</name>